<keyword evidence="1" id="KW-0732">Signal</keyword>
<evidence type="ECO:0000313" key="3">
    <source>
        <dbReference type="Proteomes" id="UP001596472"/>
    </source>
</evidence>
<dbReference type="RefSeq" id="WP_379711161.1">
    <property type="nucleotide sequence ID" value="NZ_JBHTBS010000003.1"/>
</dbReference>
<evidence type="ECO:0000313" key="2">
    <source>
        <dbReference type="EMBL" id="MFC7337130.1"/>
    </source>
</evidence>
<protein>
    <submittedName>
        <fullName evidence="2">Uncharacterized protein</fullName>
    </submittedName>
</protein>
<dbReference type="EMBL" id="JBHTBS010000003">
    <property type="protein sequence ID" value="MFC7337130.1"/>
    <property type="molecule type" value="Genomic_DNA"/>
</dbReference>
<keyword evidence="3" id="KW-1185">Reference proteome</keyword>
<sequence length="381" mass="38645">MKNTISSPLGAILAATVLSASVSAQSVTVAIDGNVGAPNGVQVGAGATNPTKDNLVAENSTLWGVSNSSNVAGLIYFSYSDLAGTTLPPTIQAGTYKFEARIGNGDAFDFVGLNDLTTGINTEGGSVAGFFTTLAGTATGAGAVAQAAANDSKNNMYTEFNSIAGVTYTAPAEPAPEDLEWTTWTFIWEIAPGSPVIGSNPYFAVYTKTGGNGAGFWDDSTLKYSASGVFPSISSLTADPGGLGSGDPVTLRWSSMNASILTLDPGGIDVSGQTSAVVNLTATTVYTLTASDGVNSDSADIEIVVGPQINSFTADLQEVESGDPVTLSWDVSNAGSLTLDPGNIDVLGTGSIIVSPSAPTTYTLMAWTTAPTILTSLSLRA</sequence>
<comment type="caution">
    <text evidence="2">The sequence shown here is derived from an EMBL/GenBank/DDBJ whole genome shotgun (WGS) entry which is preliminary data.</text>
</comment>
<feature type="chain" id="PRO_5046400299" evidence="1">
    <location>
        <begin position="25"/>
        <end position="381"/>
    </location>
</feature>
<name>A0ABW2L6G1_9BACT</name>
<reference evidence="3" key="1">
    <citation type="journal article" date="2019" name="Int. J. Syst. Evol. Microbiol.">
        <title>The Global Catalogue of Microorganisms (GCM) 10K type strain sequencing project: providing services to taxonomists for standard genome sequencing and annotation.</title>
        <authorList>
            <consortium name="The Broad Institute Genomics Platform"/>
            <consortium name="The Broad Institute Genome Sequencing Center for Infectious Disease"/>
            <person name="Wu L."/>
            <person name="Ma J."/>
        </authorList>
    </citation>
    <scope>NUCLEOTIDE SEQUENCE [LARGE SCALE GENOMIC DNA]</scope>
    <source>
        <strain evidence="3">CGMCC 4.1467</strain>
    </source>
</reference>
<feature type="signal peptide" evidence="1">
    <location>
        <begin position="1"/>
        <end position="24"/>
    </location>
</feature>
<gene>
    <name evidence="2" type="ORF">ACFQY0_08070</name>
</gene>
<organism evidence="2 3">
    <name type="scientific">Haloferula chungangensis</name>
    <dbReference type="NCBI Taxonomy" id="1048331"/>
    <lineage>
        <taxon>Bacteria</taxon>
        <taxon>Pseudomonadati</taxon>
        <taxon>Verrucomicrobiota</taxon>
        <taxon>Verrucomicrobiia</taxon>
        <taxon>Verrucomicrobiales</taxon>
        <taxon>Verrucomicrobiaceae</taxon>
        <taxon>Haloferula</taxon>
    </lineage>
</organism>
<dbReference type="Proteomes" id="UP001596472">
    <property type="component" value="Unassembled WGS sequence"/>
</dbReference>
<accession>A0ABW2L6G1</accession>
<proteinExistence type="predicted"/>
<evidence type="ECO:0000256" key="1">
    <source>
        <dbReference type="SAM" id="SignalP"/>
    </source>
</evidence>